<organism evidence="1 2">
    <name type="scientific">Aureimonas altamirensis</name>
    <dbReference type="NCBI Taxonomy" id="370622"/>
    <lineage>
        <taxon>Bacteria</taxon>
        <taxon>Pseudomonadati</taxon>
        <taxon>Pseudomonadota</taxon>
        <taxon>Alphaproteobacteria</taxon>
        <taxon>Hyphomicrobiales</taxon>
        <taxon>Aurantimonadaceae</taxon>
        <taxon>Aureimonas</taxon>
    </lineage>
</organism>
<name>A0A0B1Q5H1_9HYPH</name>
<accession>A0A0B1Q5H1</accession>
<evidence type="ECO:0000313" key="2">
    <source>
        <dbReference type="Proteomes" id="UP000030826"/>
    </source>
</evidence>
<sequence>MYKIAAAILCGTLLVSIGLFVWSNAPGRDQPSAMATNADDLISRRCSMGSKIAASNRVSATISEYLSGVEAGTIVTRDEVGALIERITPDEIGVELFRIYTACLQAQTEAILIEKGVAVQAEAGDADGSQRDATIEAVSRIRVDTPPERLVQIFGQPLAAEDLPEGTAYKYQLGTDAYAVDYRSGSRRLALVIATPDPEPYFHGLFERMSLAETKGCRGPLMSSSHRHIVSGVCPGHPGNGFAEKVYYFASVDFDDNAICNDPNDAILQTADDCPNFLTALPFAVGMSRSTEDLDSVSAYFGGELQFGSTFEWEYLTPADDGDQTLADR</sequence>
<dbReference type="Proteomes" id="UP000030826">
    <property type="component" value="Unassembled WGS sequence"/>
</dbReference>
<dbReference type="RefSeq" id="WP_039193270.1">
    <property type="nucleotide sequence ID" value="NZ_JRFJ01000003.1"/>
</dbReference>
<protein>
    <submittedName>
        <fullName evidence="1">Uncharacterized protein</fullName>
    </submittedName>
</protein>
<reference evidence="1 2" key="1">
    <citation type="submission" date="2014-09" db="EMBL/GenBank/DDBJ databases">
        <title>Isolation and characterization of Aurantimonas altamirensis ON-56566 from clinical sample following a dog bite.</title>
        <authorList>
            <person name="Eshaghi A."/>
            <person name="Li A."/>
            <person name="Shahinas D."/>
            <person name="Bahn P."/>
            <person name="Kus J.V."/>
            <person name="Patel S.N."/>
        </authorList>
    </citation>
    <scope>NUCLEOTIDE SEQUENCE [LARGE SCALE GENOMIC DNA]</scope>
    <source>
        <strain evidence="1 2">ON-56566</strain>
    </source>
</reference>
<evidence type="ECO:0000313" key="1">
    <source>
        <dbReference type="EMBL" id="KHJ54147.1"/>
    </source>
</evidence>
<dbReference type="AlphaFoldDB" id="A0A0B1Q5H1"/>
<comment type="caution">
    <text evidence="1">The sequence shown here is derived from an EMBL/GenBank/DDBJ whole genome shotgun (WGS) entry which is preliminary data.</text>
</comment>
<proteinExistence type="predicted"/>
<gene>
    <name evidence="1" type="ORF">LA66_11770</name>
</gene>
<dbReference type="EMBL" id="JRFJ01000003">
    <property type="protein sequence ID" value="KHJ54147.1"/>
    <property type="molecule type" value="Genomic_DNA"/>
</dbReference>